<dbReference type="InterPro" id="IPR024487">
    <property type="entry name" value="CBP_BcsR"/>
</dbReference>
<organism evidence="1 2">
    <name type="scientific">Stenotrophomonas acidaminiphila</name>
    <dbReference type="NCBI Taxonomy" id="128780"/>
    <lineage>
        <taxon>Bacteria</taxon>
        <taxon>Pseudomonadati</taxon>
        <taxon>Pseudomonadota</taxon>
        <taxon>Gammaproteobacteria</taxon>
        <taxon>Lysobacterales</taxon>
        <taxon>Lysobacteraceae</taxon>
        <taxon>Stenotrophomonas</taxon>
    </lineage>
</organism>
<sequence>MTSDRLPAGLTSEQDDIDVLRAHLHMPELPYLDFSAQRARAQALARWPLFAELASEPRR</sequence>
<reference evidence="1 2" key="1">
    <citation type="journal article" date="2015" name="Genome Announc.">
        <title>Complete Genome Sequencing of Stenotrophomonas acidaminiphila ZAC14D2_NAIMI4_2, a Multidrug-Resistant Strain Isolated from Sediments of a Polluted River in Mexico, Uncovers New Antibiotic Resistance Genes and a Novel Class-II Lasso Peptide Biosynthesis Gene Cluster.</title>
        <authorList>
            <person name="Vinuesa P."/>
            <person name="Ochoa-Sanchez L.E."/>
        </authorList>
    </citation>
    <scope>NUCLEOTIDE SEQUENCE [LARGE SCALE GENOMIC DNA]</scope>
    <source>
        <strain evidence="1 2">ZAC14D2_NAIMI4_2</strain>
    </source>
</reference>
<dbReference type="RefSeq" id="WP_152984947.1">
    <property type="nucleotide sequence ID" value="NZ_CP043570.1"/>
</dbReference>
<evidence type="ECO:0000313" key="2">
    <source>
        <dbReference type="Proteomes" id="UP000061010"/>
    </source>
</evidence>
<dbReference type="Pfam" id="PF10945">
    <property type="entry name" value="CBP_BcsR"/>
    <property type="match status" value="1"/>
</dbReference>
<accession>A0A0S1B337</accession>
<dbReference type="KEGG" id="sacz:AOT14_30320"/>
<dbReference type="AlphaFoldDB" id="A0A0S1B337"/>
<dbReference type="PATRIC" id="fig|128780.6.peg.3069"/>
<dbReference type="Proteomes" id="UP000061010">
    <property type="component" value="Chromosome"/>
</dbReference>
<dbReference type="NCBIfam" id="NF040717">
    <property type="entry name" value="BcsR_only"/>
    <property type="match status" value="1"/>
</dbReference>
<proteinExistence type="predicted"/>
<keyword evidence="2" id="KW-1185">Reference proteome</keyword>
<evidence type="ECO:0000313" key="1">
    <source>
        <dbReference type="EMBL" id="ALJ29382.1"/>
    </source>
</evidence>
<protein>
    <submittedName>
        <fullName evidence="1">Cellulose biosynthesis protein BcsR</fullName>
    </submittedName>
</protein>
<name>A0A0S1B337_9GAMM</name>
<dbReference type="EMBL" id="CP012900">
    <property type="protein sequence ID" value="ALJ29382.1"/>
    <property type="molecule type" value="Genomic_DNA"/>
</dbReference>
<gene>
    <name evidence="1" type="ORF">AOT14_30320</name>
</gene>